<proteinExistence type="predicted"/>
<protein>
    <submittedName>
        <fullName evidence="2">Uncharacterized protein</fullName>
    </submittedName>
</protein>
<dbReference type="Proteomes" id="UP000177725">
    <property type="component" value="Unassembled WGS sequence"/>
</dbReference>
<evidence type="ECO:0000256" key="1">
    <source>
        <dbReference type="SAM" id="MobiDB-lite"/>
    </source>
</evidence>
<feature type="region of interest" description="Disordered" evidence="1">
    <location>
        <begin position="297"/>
        <end position="330"/>
    </location>
</feature>
<evidence type="ECO:0000313" key="2">
    <source>
        <dbReference type="EMBL" id="OGZ33776.1"/>
    </source>
</evidence>
<dbReference type="AlphaFoldDB" id="A0A1G2F6S6"/>
<reference evidence="2 3" key="1">
    <citation type="journal article" date="2016" name="Nat. Commun.">
        <title>Thousands of microbial genomes shed light on interconnected biogeochemical processes in an aquifer system.</title>
        <authorList>
            <person name="Anantharaman K."/>
            <person name="Brown C.T."/>
            <person name="Hug L.A."/>
            <person name="Sharon I."/>
            <person name="Castelle C.J."/>
            <person name="Probst A.J."/>
            <person name="Thomas B.C."/>
            <person name="Singh A."/>
            <person name="Wilkins M.J."/>
            <person name="Karaoz U."/>
            <person name="Brodie E.L."/>
            <person name="Williams K.H."/>
            <person name="Hubbard S.S."/>
            <person name="Banfield J.F."/>
        </authorList>
    </citation>
    <scope>NUCLEOTIDE SEQUENCE [LARGE SCALE GENOMIC DNA]</scope>
</reference>
<accession>A0A1G2F6S6</accession>
<comment type="caution">
    <text evidence="2">The sequence shown here is derived from an EMBL/GenBank/DDBJ whole genome shotgun (WGS) entry which is preliminary data.</text>
</comment>
<organism evidence="2 3">
    <name type="scientific">Candidatus Portnoybacteria bacterium RBG_13_41_18</name>
    <dbReference type="NCBI Taxonomy" id="1801991"/>
    <lineage>
        <taxon>Bacteria</taxon>
        <taxon>Candidatus Portnoyibacteriota</taxon>
    </lineage>
</organism>
<gene>
    <name evidence="2" type="ORF">A2174_02040</name>
</gene>
<dbReference type="EMBL" id="MHMV01000039">
    <property type="protein sequence ID" value="OGZ33776.1"/>
    <property type="molecule type" value="Genomic_DNA"/>
</dbReference>
<sequence>MIALILTTLTFNIYMPIKEAKAALATTAMQSVQITWQNIKYALDKAWQSADYALQGIISGVQLWFKFDTIIERALKTAWNILRNQLLNQLGNSIIKWVQGSDGLSAYVTDWTGYLSYQAGLVANSFLNDVFSAAFCPVFSNELKSDIEKIYENSISRSTNYSIESECPLPEDEVNAFYAEDGFTTERWMAMIQPSGNYYGQLFNSWDELMLQTGSEYEAQTYELIANEGYRGDEENGTPGSVQSNAVKEVSMKDWKLLLNSDDPREFFSSVANAFITRIINQGLNLMQTETYKYLNPPDYYERDDNPQDTAPGPAPLSDTTPLNPPPNPVGACSDDGLTASFSWGSSLAASYYALRIDNVADAWDNACTSLYDGDLCVNVYANSYAFSTLPGASYHWWVHGCTEGIGCGDASDGSFVCPLGP</sequence>
<evidence type="ECO:0000313" key="3">
    <source>
        <dbReference type="Proteomes" id="UP000177725"/>
    </source>
</evidence>
<name>A0A1G2F6S6_9BACT</name>